<name>A0ABU6PUV8_9BACL</name>
<evidence type="ECO:0008006" key="3">
    <source>
        <dbReference type="Google" id="ProtNLM"/>
    </source>
</evidence>
<sequence>MFVLKKIILTALIVTSAAGCTHSSSDASMLESRVHADESKPTANLPVDLAGLHIQMPEKWKLEAQSKTHDLMLDEHGEVSGDIYSIEESKEFDFQTVKPNHSEIIDEEYFDIPLGTCRLITLDADNGTAASGITGTHYHYYAVIADSSHSILLLNFSKNNKESSTKQQFIDILKGLAWEK</sequence>
<proteinExistence type="predicted"/>
<reference evidence="1 2" key="1">
    <citation type="submission" date="2023-03" db="EMBL/GenBank/DDBJ databases">
        <title>Bacillus Genome Sequencing.</title>
        <authorList>
            <person name="Dunlap C."/>
        </authorList>
    </citation>
    <scope>NUCLEOTIDE SEQUENCE [LARGE SCALE GENOMIC DNA]</scope>
    <source>
        <strain evidence="1 2">NRS-52</strain>
    </source>
</reference>
<keyword evidence="2" id="KW-1185">Reference proteome</keyword>
<dbReference type="PROSITE" id="PS51257">
    <property type="entry name" value="PROKAR_LIPOPROTEIN"/>
    <property type="match status" value="1"/>
</dbReference>
<evidence type="ECO:0000313" key="1">
    <source>
        <dbReference type="EMBL" id="MED5018676.1"/>
    </source>
</evidence>
<protein>
    <recommendedName>
        <fullName evidence="3">Lipoprotein</fullName>
    </recommendedName>
</protein>
<dbReference type="EMBL" id="JARTLD010000036">
    <property type="protein sequence ID" value="MED5018676.1"/>
    <property type="molecule type" value="Genomic_DNA"/>
</dbReference>
<organism evidence="1 2">
    <name type="scientific">Paenibacillus chibensis</name>
    <dbReference type="NCBI Taxonomy" id="59846"/>
    <lineage>
        <taxon>Bacteria</taxon>
        <taxon>Bacillati</taxon>
        <taxon>Bacillota</taxon>
        <taxon>Bacilli</taxon>
        <taxon>Bacillales</taxon>
        <taxon>Paenibacillaceae</taxon>
        <taxon>Paenibacillus</taxon>
    </lineage>
</organism>
<evidence type="ECO:0000313" key="2">
    <source>
        <dbReference type="Proteomes" id="UP001343257"/>
    </source>
</evidence>
<dbReference type="Proteomes" id="UP001343257">
    <property type="component" value="Unassembled WGS sequence"/>
</dbReference>
<accession>A0ABU6PUV8</accession>
<comment type="caution">
    <text evidence="1">The sequence shown here is derived from an EMBL/GenBank/DDBJ whole genome shotgun (WGS) entry which is preliminary data.</text>
</comment>
<gene>
    <name evidence="1" type="ORF">P9847_15310</name>
</gene>
<dbReference type="RefSeq" id="WP_328279120.1">
    <property type="nucleotide sequence ID" value="NZ_JARTLD010000036.1"/>
</dbReference>